<dbReference type="GO" id="GO:0006777">
    <property type="term" value="P:Mo-molybdopterin cofactor biosynthetic process"/>
    <property type="evidence" value="ECO:0007669"/>
    <property type="project" value="UniProtKB-KW"/>
</dbReference>
<protein>
    <submittedName>
        <fullName evidence="4">Putative molybdopterin biosynthesis protein</fullName>
    </submittedName>
</protein>
<proteinExistence type="predicted"/>
<gene>
    <name evidence="4" type="ORF">BN13_560011</name>
</gene>
<evidence type="ECO:0000313" key="5">
    <source>
        <dbReference type="Proteomes" id="UP000035720"/>
    </source>
</evidence>
<dbReference type="Gene3D" id="3.40.980.10">
    <property type="entry name" value="MoaB/Mog-like domain"/>
    <property type="match status" value="1"/>
</dbReference>
<dbReference type="Proteomes" id="UP000035720">
    <property type="component" value="Unassembled WGS sequence"/>
</dbReference>
<dbReference type="InterPro" id="IPR036425">
    <property type="entry name" value="MoaB/Mog-like_dom_sf"/>
</dbReference>
<dbReference type="Pfam" id="PF00994">
    <property type="entry name" value="MoCF_biosynth"/>
    <property type="match status" value="1"/>
</dbReference>
<dbReference type="InterPro" id="IPR001453">
    <property type="entry name" value="MoaB/Mog_dom"/>
</dbReference>
<dbReference type="AlphaFoldDB" id="A0A077MDQ6"/>
<accession>A0A077MDQ6</accession>
<dbReference type="OrthoDB" id="9794429at2"/>
<sequence length="174" mass="17116">MAEAESSGAIDPLPLSGSRALVVTCSTRAATGVYPDRGGPLIADWLRERGSAVEGPLVVPDGRDVGAAIAGGVAAAYDLIVTTGGTGCSPTDVTPEQTKPLLDREIAGIAEAIRAAGVAAGVSTAMLSRGLAGLAGRTVVVNLPGSTGGVRDALGVLDGVLAHLLSQVRGGDHG</sequence>
<dbReference type="STRING" id="1193518.BN13_560011"/>
<feature type="domain" description="MoaB/Mog" evidence="3">
    <location>
        <begin position="21"/>
        <end position="164"/>
    </location>
</feature>
<reference evidence="4 5" key="1">
    <citation type="journal article" date="2013" name="ISME J.">
        <title>A metabolic model for members of the genus Tetrasphaera involved in enhanced biological phosphorus removal.</title>
        <authorList>
            <person name="Kristiansen R."/>
            <person name="Nguyen H.T.T."/>
            <person name="Saunders A.M."/>
            <person name="Nielsen J.L."/>
            <person name="Wimmer R."/>
            <person name="Le V.Q."/>
            <person name="McIlroy S.J."/>
            <person name="Petrovski S."/>
            <person name="Seviour R.J."/>
            <person name="Calteau A."/>
            <person name="Nielsen K.L."/>
            <person name="Nielsen P.H."/>
        </authorList>
    </citation>
    <scope>NUCLEOTIDE SEQUENCE [LARGE SCALE GENOMIC DNA]</scope>
    <source>
        <strain evidence="4 5">Ben 74</strain>
    </source>
</reference>
<dbReference type="PANTHER" id="PTHR43764:SF1">
    <property type="entry name" value="MOLYBDOPTERIN MOLYBDOTRANSFERASE"/>
    <property type="match status" value="1"/>
</dbReference>
<dbReference type="CDD" id="cd00886">
    <property type="entry name" value="MogA_MoaB"/>
    <property type="match status" value="1"/>
</dbReference>
<dbReference type="InterPro" id="IPR051920">
    <property type="entry name" value="MPT_Adenylyltrnsfr/MoaC-Rel"/>
</dbReference>
<dbReference type="InterPro" id="IPR008284">
    <property type="entry name" value="MoCF_biosynth_CS"/>
</dbReference>
<comment type="pathway">
    <text evidence="1">Cofactor biosynthesis; molybdopterin biosynthesis.</text>
</comment>
<name>A0A077MDQ6_9MICO</name>
<dbReference type="RefSeq" id="WP_048546474.1">
    <property type="nucleotide sequence ID" value="NZ_HF571038.1"/>
</dbReference>
<dbReference type="EMBL" id="CAJC01000168">
    <property type="protein sequence ID" value="CCI54050.1"/>
    <property type="molecule type" value="Genomic_DNA"/>
</dbReference>
<evidence type="ECO:0000256" key="2">
    <source>
        <dbReference type="ARBA" id="ARBA00023150"/>
    </source>
</evidence>
<evidence type="ECO:0000259" key="3">
    <source>
        <dbReference type="SMART" id="SM00852"/>
    </source>
</evidence>
<dbReference type="SMART" id="SM00852">
    <property type="entry name" value="MoCF_biosynth"/>
    <property type="match status" value="1"/>
</dbReference>
<dbReference type="PANTHER" id="PTHR43764">
    <property type="entry name" value="MOLYBDENUM COFACTOR BIOSYNTHESIS"/>
    <property type="match status" value="1"/>
</dbReference>
<evidence type="ECO:0000313" key="4">
    <source>
        <dbReference type="EMBL" id="CCI54050.1"/>
    </source>
</evidence>
<dbReference type="SUPFAM" id="SSF53218">
    <property type="entry name" value="Molybdenum cofactor biosynthesis proteins"/>
    <property type="match status" value="1"/>
</dbReference>
<dbReference type="PROSITE" id="PS01078">
    <property type="entry name" value="MOCF_BIOSYNTHESIS_1"/>
    <property type="match status" value="1"/>
</dbReference>
<comment type="caution">
    <text evidence="4">The sequence shown here is derived from an EMBL/GenBank/DDBJ whole genome shotgun (WGS) entry which is preliminary data.</text>
</comment>
<dbReference type="UniPathway" id="UPA00344"/>
<organism evidence="4 5">
    <name type="scientific">Nostocoides jenkinsii Ben 74</name>
    <dbReference type="NCBI Taxonomy" id="1193518"/>
    <lineage>
        <taxon>Bacteria</taxon>
        <taxon>Bacillati</taxon>
        <taxon>Actinomycetota</taxon>
        <taxon>Actinomycetes</taxon>
        <taxon>Micrococcales</taxon>
        <taxon>Intrasporangiaceae</taxon>
        <taxon>Nostocoides</taxon>
    </lineage>
</organism>
<keyword evidence="5" id="KW-1185">Reference proteome</keyword>
<evidence type="ECO:0000256" key="1">
    <source>
        <dbReference type="ARBA" id="ARBA00005046"/>
    </source>
</evidence>
<keyword evidence="2" id="KW-0501">Molybdenum cofactor biosynthesis</keyword>
<dbReference type="NCBIfam" id="TIGR00177">
    <property type="entry name" value="molyb_syn"/>
    <property type="match status" value="1"/>
</dbReference>